<dbReference type="OrthoDB" id="9805215at2"/>
<sequence>MKLKGYAYIYTIGCQMNTYDSEKLAATLASIGYGKTEDLDKADVVVCNTCSIREKAQEKAYSFLGTLAAKKRKNPNIVAVMSGCVAQQEGEKVFKRIPHLDIVMGTQAFERLPELISMVHTKRMRSEKSRVTDTGESIKIFESMPDFSTLDNEKVSRFVTIMQGCDNFCTYCVVPYVRGRERSRNPESIVKEIAILADAGVREITLLGQNVNSYGKKEGICSFPELLEKINSIAGLERIRFATSHPKDLSDDLIFAIRDLDKVCNQLHLPVQSGSNAILKKMNRNYTRESYLERIDTLRKHCPGIGISSDMIVGFPSETREDFDLTLDLVKTVEFDGLFAFAYSDRPNAPAAHFPGALDEKEKMARLNELLELQEYYTQKANQALKGSVETVLVEGQSLKKRHTYPEGDEFKNSEVNRDLTLKGSDVHRDLPLKGCDVHSDLTRNSCNVHRDLPQMTGRTDSGKIVHFQAKDIEPGQMVQIRIEHAYPHSLWGTVCTETGGAKKL</sequence>
<dbReference type="PANTHER" id="PTHR43020:SF2">
    <property type="entry name" value="MITOCHONDRIAL TRNA METHYLTHIOTRANSFERASE CDK5RAP1"/>
    <property type="match status" value="1"/>
</dbReference>
<dbReference type="InterPro" id="IPR023404">
    <property type="entry name" value="rSAM_horseshoe"/>
</dbReference>
<dbReference type="InterPro" id="IPR006463">
    <property type="entry name" value="MiaB_methiolase"/>
</dbReference>
<evidence type="ECO:0000313" key="16">
    <source>
        <dbReference type="EMBL" id="SLM33007.1"/>
    </source>
</evidence>
<comment type="cofactor">
    <cofactor evidence="13">
        <name>[4Fe-4S] cluster</name>
        <dbReference type="ChEBI" id="CHEBI:49883"/>
    </cofactor>
    <text evidence="13">Binds 2 [4Fe-4S] clusters. One cluster is coordinated with 3 cysteines and an exchangeable S-adenosyl-L-methionine.</text>
</comment>
<dbReference type="InterPro" id="IPR058240">
    <property type="entry name" value="rSAM_sf"/>
</dbReference>
<dbReference type="FunFam" id="3.80.30.20:FF:000001">
    <property type="entry name" value="tRNA-2-methylthio-N(6)-dimethylallyladenosine synthase 2"/>
    <property type="match status" value="1"/>
</dbReference>
<keyword evidence="6 13" id="KW-0479">Metal-binding</keyword>
<dbReference type="PROSITE" id="PS51918">
    <property type="entry name" value="RADICAL_SAM"/>
    <property type="match status" value="1"/>
</dbReference>
<dbReference type="InterPro" id="IPR038135">
    <property type="entry name" value="Methylthiotransferase_N_sf"/>
</dbReference>
<feature type="domain" description="MTTase N-terminal" evidence="14">
    <location>
        <begin position="5"/>
        <end position="121"/>
    </location>
</feature>
<dbReference type="SFLD" id="SFLDF00273">
    <property type="entry name" value="(dimethylallyl)adenosine_tRNA"/>
    <property type="match status" value="1"/>
</dbReference>
<dbReference type="STRING" id="1246637.MTBBW1_840005"/>
<evidence type="ECO:0000256" key="12">
    <source>
        <dbReference type="ARBA" id="ARBA00081141"/>
    </source>
</evidence>
<dbReference type="SFLD" id="SFLDG01082">
    <property type="entry name" value="B12-binding_domain_containing"/>
    <property type="match status" value="1"/>
</dbReference>
<dbReference type="InterPro" id="IPR013848">
    <property type="entry name" value="Methylthiotransferase_N"/>
</dbReference>
<evidence type="ECO:0000256" key="13">
    <source>
        <dbReference type="HAMAP-Rule" id="MF_01864"/>
    </source>
</evidence>
<dbReference type="GO" id="GO:0046872">
    <property type="term" value="F:metal ion binding"/>
    <property type="evidence" value="ECO:0007669"/>
    <property type="project" value="UniProtKB-KW"/>
</dbReference>
<feature type="domain" description="Radical SAM core" evidence="15">
    <location>
        <begin position="151"/>
        <end position="380"/>
    </location>
</feature>
<dbReference type="GO" id="GO:0035597">
    <property type="term" value="F:tRNA-2-methylthio-N(6)-dimethylallyladenosine(37) synthase activity"/>
    <property type="evidence" value="ECO:0007669"/>
    <property type="project" value="UniProtKB-EC"/>
</dbReference>
<dbReference type="InterPro" id="IPR007197">
    <property type="entry name" value="rSAM"/>
</dbReference>
<reference evidence="16 17" key="1">
    <citation type="submission" date="2017-03" db="EMBL/GenBank/DDBJ databases">
        <authorList>
            <person name="Afonso C.L."/>
            <person name="Miller P.J."/>
            <person name="Scott M.A."/>
            <person name="Spackman E."/>
            <person name="Goraichik I."/>
            <person name="Dimitrov K.M."/>
            <person name="Suarez D.L."/>
            <person name="Swayne D.E."/>
        </authorList>
    </citation>
    <scope>NUCLEOTIDE SEQUENCE [LARGE SCALE GENOMIC DNA]</scope>
    <source>
        <strain evidence="16">PRJEB14757</strain>
    </source>
</reference>
<keyword evidence="2 13" id="KW-0004">4Fe-4S</keyword>
<dbReference type="FunFam" id="3.40.50.12160:FF:000003">
    <property type="entry name" value="CDK5 regulatory subunit-associated protein 1"/>
    <property type="match status" value="1"/>
</dbReference>
<comment type="similarity">
    <text evidence="13">Belongs to the methylthiotransferase family. MiaB subfamily.</text>
</comment>
<evidence type="ECO:0000259" key="15">
    <source>
        <dbReference type="PROSITE" id="PS51918"/>
    </source>
</evidence>
<keyword evidence="3 13" id="KW-0963">Cytoplasm</keyword>
<evidence type="ECO:0000259" key="14">
    <source>
        <dbReference type="PROSITE" id="PS51449"/>
    </source>
</evidence>
<dbReference type="NCBIfam" id="TIGR00089">
    <property type="entry name" value="MiaB/RimO family radical SAM methylthiotransferase"/>
    <property type="match status" value="1"/>
</dbReference>
<evidence type="ECO:0000256" key="10">
    <source>
        <dbReference type="ARBA" id="ARBA00068570"/>
    </source>
</evidence>
<evidence type="ECO:0000256" key="7">
    <source>
        <dbReference type="ARBA" id="ARBA00023004"/>
    </source>
</evidence>
<dbReference type="Pfam" id="PF04055">
    <property type="entry name" value="Radical_SAM"/>
    <property type="match status" value="1"/>
</dbReference>
<dbReference type="SFLD" id="SFLDG01061">
    <property type="entry name" value="methylthiotransferase"/>
    <property type="match status" value="1"/>
</dbReference>
<protein>
    <recommendedName>
        <fullName evidence="10 13">tRNA-2-methylthio-N(6)-dimethylallyladenosine synthase</fullName>
        <ecNumber evidence="9 13">2.8.4.3</ecNumber>
    </recommendedName>
    <alternativeName>
        <fullName evidence="12 13">(Dimethylallyl)adenosine tRNA methylthiotransferase MiaB</fullName>
    </alternativeName>
    <alternativeName>
        <fullName evidence="11 13">tRNA-i(6)A37 methylthiotransferase</fullName>
    </alternativeName>
</protein>
<dbReference type="AlphaFoldDB" id="A0A1W1HKG6"/>
<organism evidence="16 17">
    <name type="scientific">Desulfamplus magnetovallimortis</name>
    <dbReference type="NCBI Taxonomy" id="1246637"/>
    <lineage>
        <taxon>Bacteria</taxon>
        <taxon>Pseudomonadati</taxon>
        <taxon>Thermodesulfobacteriota</taxon>
        <taxon>Desulfobacteria</taxon>
        <taxon>Desulfobacterales</taxon>
        <taxon>Desulfobacteraceae</taxon>
        <taxon>Desulfamplus</taxon>
    </lineage>
</organism>
<evidence type="ECO:0000256" key="9">
    <source>
        <dbReference type="ARBA" id="ARBA00033765"/>
    </source>
</evidence>
<dbReference type="PROSITE" id="PS51449">
    <property type="entry name" value="MTTASE_N"/>
    <property type="match status" value="1"/>
</dbReference>
<dbReference type="Pfam" id="PF00919">
    <property type="entry name" value="UPF0004"/>
    <property type="match status" value="1"/>
</dbReference>
<keyword evidence="13" id="KW-0819">tRNA processing</keyword>
<dbReference type="PANTHER" id="PTHR43020">
    <property type="entry name" value="CDK5 REGULATORY SUBUNIT-ASSOCIATED PROTEIN 1"/>
    <property type="match status" value="1"/>
</dbReference>
<dbReference type="GO" id="GO:0005829">
    <property type="term" value="C:cytosol"/>
    <property type="evidence" value="ECO:0007669"/>
    <property type="project" value="TreeGrafter"/>
</dbReference>
<evidence type="ECO:0000256" key="3">
    <source>
        <dbReference type="ARBA" id="ARBA00022490"/>
    </source>
</evidence>
<evidence type="ECO:0000256" key="4">
    <source>
        <dbReference type="ARBA" id="ARBA00022679"/>
    </source>
</evidence>
<keyword evidence="5 13" id="KW-0949">S-adenosyl-L-methionine</keyword>
<dbReference type="Proteomes" id="UP000191931">
    <property type="component" value="Unassembled WGS sequence"/>
</dbReference>
<feature type="binding site" evidence="13">
    <location>
        <position position="172"/>
    </location>
    <ligand>
        <name>[4Fe-4S] cluster</name>
        <dbReference type="ChEBI" id="CHEBI:49883"/>
        <label>2</label>
        <note>4Fe-4S-S-AdoMet</note>
    </ligand>
</feature>
<dbReference type="PROSITE" id="PS01278">
    <property type="entry name" value="MTTASE_RADICAL"/>
    <property type="match status" value="1"/>
</dbReference>
<dbReference type="Gene3D" id="3.40.50.12160">
    <property type="entry name" value="Methylthiotransferase, N-terminal domain"/>
    <property type="match status" value="1"/>
</dbReference>
<keyword evidence="17" id="KW-1185">Reference proteome</keyword>
<dbReference type="HAMAP" id="MF_01864">
    <property type="entry name" value="tRNA_metthiotr_MiaB"/>
    <property type="match status" value="1"/>
</dbReference>
<dbReference type="CDD" id="cd01335">
    <property type="entry name" value="Radical_SAM"/>
    <property type="match status" value="1"/>
</dbReference>
<evidence type="ECO:0000256" key="1">
    <source>
        <dbReference type="ARBA" id="ARBA00003234"/>
    </source>
</evidence>
<dbReference type="GO" id="GO:0051539">
    <property type="term" value="F:4 iron, 4 sulfur cluster binding"/>
    <property type="evidence" value="ECO:0007669"/>
    <property type="project" value="UniProtKB-UniRule"/>
</dbReference>
<evidence type="ECO:0000256" key="6">
    <source>
        <dbReference type="ARBA" id="ARBA00022723"/>
    </source>
</evidence>
<dbReference type="SMART" id="SM00729">
    <property type="entry name" value="Elp3"/>
    <property type="match status" value="1"/>
</dbReference>
<name>A0A1W1HKG6_9BACT</name>
<feature type="binding site" evidence="13">
    <location>
        <position position="84"/>
    </location>
    <ligand>
        <name>[4Fe-4S] cluster</name>
        <dbReference type="ChEBI" id="CHEBI:49883"/>
        <label>1</label>
    </ligand>
</feature>
<accession>A0A1W1HKG6</accession>
<comment type="function">
    <text evidence="1 13">Catalyzes the methylthiolation of N6-(dimethylallyl)adenosine (i(6)A), leading to the formation of 2-methylthio-N6-(dimethylallyl)adenosine (ms(2)i(6)A) at position 37 in tRNAs that read codons beginning with uridine.</text>
</comment>
<evidence type="ECO:0000256" key="11">
    <source>
        <dbReference type="ARBA" id="ARBA00080698"/>
    </source>
</evidence>
<gene>
    <name evidence="13 16" type="primary">miaB</name>
    <name evidence="16" type="ORF">MTBBW1_840005</name>
</gene>
<dbReference type="EMBL" id="FWEV01000330">
    <property type="protein sequence ID" value="SLM33007.1"/>
    <property type="molecule type" value="Genomic_DNA"/>
</dbReference>
<feature type="binding site" evidence="13">
    <location>
        <position position="50"/>
    </location>
    <ligand>
        <name>[4Fe-4S] cluster</name>
        <dbReference type="ChEBI" id="CHEBI:49883"/>
        <label>1</label>
    </ligand>
</feature>
<dbReference type="SUPFAM" id="SSF102114">
    <property type="entry name" value="Radical SAM enzymes"/>
    <property type="match status" value="1"/>
</dbReference>
<dbReference type="InterPro" id="IPR020612">
    <property type="entry name" value="Methylthiotransferase_CS"/>
</dbReference>
<evidence type="ECO:0000256" key="5">
    <source>
        <dbReference type="ARBA" id="ARBA00022691"/>
    </source>
</evidence>
<dbReference type="Gene3D" id="3.80.30.20">
    <property type="entry name" value="tm_1862 like domain"/>
    <property type="match status" value="1"/>
</dbReference>
<feature type="binding site" evidence="13">
    <location>
        <position position="14"/>
    </location>
    <ligand>
        <name>[4Fe-4S] cluster</name>
        <dbReference type="ChEBI" id="CHEBI:49883"/>
        <label>1</label>
    </ligand>
</feature>
<dbReference type="InterPro" id="IPR002792">
    <property type="entry name" value="TRAM_dom"/>
</dbReference>
<evidence type="ECO:0000256" key="8">
    <source>
        <dbReference type="ARBA" id="ARBA00023014"/>
    </source>
</evidence>
<proteinExistence type="inferred from homology"/>
<keyword evidence="4 13" id="KW-0808">Transferase</keyword>
<dbReference type="NCBIfam" id="TIGR01574">
    <property type="entry name" value="miaB-methiolase"/>
    <property type="match status" value="1"/>
</dbReference>
<feature type="binding site" evidence="13">
    <location>
        <position position="169"/>
    </location>
    <ligand>
        <name>[4Fe-4S] cluster</name>
        <dbReference type="ChEBI" id="CHEBI:49883"/>
        <label>2</label>
        <note>4Fe-4S-S-AdoMet</note>
    </ligand>
</feature>
<dbReference type="InterPro" id="IPR006638">
    <property type="entry name" value="Elp3/MiaA/NifB-like_rSAM"/>
</dbReference>
<comment type="subcellular location">
    <subcellularLocation>
        <location evidence="13">Cytoplasm</location>
    </subcellularLocation>
</comment>
<evidence type="ECO:0000256" key="2">
    <source>
        <dbReference type="ARBA" id="ARBA00022485"/>
    </source>
</evidence>
<dbReference type="InterPro" id="IPR005839">
    <property type="entry name" value="Methylthiotransferase"/>
</dbReference>
<keyword evidence="7 13" id="KW-0408">Iron</keyword>
<dbReference type="RefSeq" id="WP_080803050.1">
    <property type="nucleotide sequence ID" value="NZ_LT828544.1"/>
</dbReference>
<dbReference type="EC" id="2.8.4.3" evidence="9 13"/>
<feature type="binding site" evidence="13">
    <location>
        <position position="165"/>
    </location>
    <ligand>
        <name>[4Fe-4S] cluster</name>
        <dbReference type="ChEBI" id="CHEBI:49883"/>
        <label>2</label>
        <note>4Fe-4S-S-AdoMet</note>
    </ligand>
</feature>
<dbReference type="SFLD" id="SFLDS00029">
    <property type="entry name" value="Radical_SAM"/>
    <property type="match status" value="1"/>
</dbReference>
<comment type="subunit">
    <text evidence="13">Monomer.</text>
</comment>
<evidence type="ECO:0000313" key="17">
    <source>
        <dbReference type="Proteomes" id="UP000191931"/>
    </source>
</evidence>
<comment type="catalytic activity">
    <reaction evidence="13">
        <text>N(6)-dimethylallyladenosine(37) in tRNA + (sulfur carrier)-SH + AH2 + 2 S-adenosyl-L-methionine = 2-methylsulfanyl-N(6)-dimethylallyladenosine(37) in tRNA + (sulfur carrier)-H + 5'-deoxyadenosine + L-methionine + A + S-adenosyl-L-homocysteine + 2 H(+)</text>
        <dbReference type="Rhea" id="RHEA:37067"/>
        <dbReference type="Rhea" id="RHEA-COMP:10375"/>
        <dbReference type="Rhea" id="RHEA-COMP:10376"/>
        <dbReference type="Rhea" id="RHEA-COMP:14737"/>
        <dbReference type="Rhea" id="RHEA-COMP:14739"/>
        <dbReference type="ChEBI" id="CHEBI:13193"/>
        <dbReference type="ChEBI" id="CHEBI:15378"/>
        <dbReference type="ChEBI" id="CHEBI:17319"/>
        <dbReference type="ChEBI" id="CHEBI:17499"/>
        <dbReference type="ChEBI" id="CHEBI:29917"/>
        <dbReference type="ChEBI" id="CHEBI:57844"/>
        <dbReference type="ChEBI" id="CHEBI:57856"/>
        <dbReference type="ChEBI" id="CHEBI:59789"/>
        <dbReference type="ChEBI" id="CHEBI:64428"/>
        <dbReference type="ChEBI" id="CHEBI:74415"/>
        <dbReference type="ChEBI" id="CHEBI:74417"/>
        <dbReference type="EC" id="2.8.4.3"/>
    </reaction>
</comment>
<dbReference type="Pfam" id="PF01938">
    <property type="entry name" value="TRAM"/>
    <property type="match status" value="1"/>
</dbReference>
<keyword evidence="8 13" id="KW-0411">Iron-sulfur</keyword>